<evidence type="ECO:0000256" key="1">
    <source>
        <dbReference type="SAM" id="MobiDB-lite"/>
    </source>
</evidence>
<dbReference type="EMBL" id="CAJOBA010049923">
    <property type="protein sequence ID" value="CAF4228936.1"/>
    <property type="molecule type" value="Genomic_DNA"/>
</dbReference>
<dbReference type="Pfam" id="PF00805">
    <property type="entry name" value="Pentapeptide"/>
    <property type="match status" value="1"/>
</dbReference>
<comment type="caution">
    <text evidence="2">The sequence shown here is derived from an EMBL/GenBank/DDBJ whole genome shotgun (WGS) entry which is preliminary data.</text>
</comment>
<accession>A0A8S2FD12</accession>
<evidence type="ECO:0000313" key="4">
    <source>
        <dbReference type="Proteomes" id="UP000677228"/>
    </source>
</evidence>
<reference evidence="2" key="1">
    <citation type="submission" date="2021-02" db="EMBL/GenBank/DDBJ databases">
        <authorList>
            <person name="Nowell W R."/>
        </authorList>
    </citation>
    <scope>NUCLEOTIDE SEQUENCE</scope>
</reference>
<evidence type="ECO:0000313" key="2">
    <source>
        <dbReference type="EMBL" id="CAF1430846.1"/>
    </source>
</evidence>
<dbReference type="Proteomes" id="UP000677228">
    <property type="component" value="Unassembled WGS sequence"/>
</dbReference>
<name>A0A8S2FD12_9BILA</name>
<dbReference type="AlphaFoldDB" id="A0A8S2FD12"/>
<protein>
    <submittedName>
        <fullName evidence="2">Uncharacterized protein</fullName>
    </submittedName>
</protein>
<gene>
    <name evidence="2" type="ORF">OVA965_LOCUS34036</name>
    <name evidence="3" type="ORF">TMI583_LOCUS34945</name>
</gene>
<dbReference type="EMBL" id="CAJNOK010028140">
    <property type="protein sequence ID" value="CAF1430846.1"/>
    <property type="molecule type" value="Genomic_DNA"/>
</dbReference>
<proteinExistence type="predicted"/>
<organism evidence="2 4">
    <name type="scientific">Didymodactylos carnosus</name>
    <dbReference type="NCBI Taxonomy" id="1234261"/>
    <lineage>
        <taxon>Eukaryota</taxon>
        <taxon>Metazoa</taxon>
        <taxon>Spiralia</taxon>
        <taxon>Gnathifera</taxon>
        <taxon>Rotifera</taxon>
        <taxon>Eurotatoria</taxon>
        <taxon>Bdelloidea</taxon>
        <taxon>Philodinida</taxon>
        <taxon>Philodinidae</taxon>
        <taxon>Didymodactylos</taxon>
    </lineage>
</organism>
<feature type="non-terminal residue" evidence="2">
    <location>
        <position position="1"/>
    </location>
</feature>
<sequence length="219" mass="25699">SKRAQLQRDTDVAKTERQAREADALKTREQQQRDDMNAKEIRIQNVYDTFMKEMSSIVLKNNISLTILEIAKTLMTLEQIYPKRKWYLIKFLYDSQLLYTKNLGKRMIDVKFGGDMKFARRIDLYSIRLLKAELKNSLFENVGLSQANFEFSDLNSSTFIAVSMTGASFKDALLENSKFVRFIFRIHRSKIQNSNCHRGHQHQQQNCWCLTTLTVRIVI</sequence>
<dbReference type="InterPro" id="IPR001646">
    <property type="entry name" value="5peptide_repeat"/>
</dbReference>
<dbReference type="SUPFAM" id="SSF141571">
    <property type="entry name" value="Pentapeptide repeat-like"/>
    <property type="match status" value="1"/>
</dbReference>
<dbReference type="Gene3D" id="2.160.20.80">
    <property type="entry name" value="E3 ubiquitin-protein ligase SopA"/>
    <property type="match status" value="1"/>
</dbReference>
<feature type="region of interest" description="Disordered" evidence="1">
    <location>
        <begin position="1"/>
        <end position="34"/>
    </location>
</feature>
<evidence type="ECO:0000313" key="3">
    <source>
        <dbReference type="EMBL" id="CAF4228936.1"/>
    </source>
</evidence>
<dbReference type="Proteomes" id="UP000682733">
    <property type="component" value="Unassembled WGS sequence"/>
</dbReference>